<dbReference type="Gene3D" id="6.10.250.690">
    <property type="match status" value="1"/>
</dbReference>
<keyword evidence="5" id="KW-0418">Kinase</keyword>
<dbReference type="InterPro" id="IPR000700">
    <property type="entry name" value="PAS-assoc_C"/>
</dbReference>
<dbReference type="InterPro" id="IPR003661">
    <property type="entry name" value="HisK_dim/P_dom"/>
</dbReference>
<evidence type="ECO:0000259" key="10">
    <source>
        <dbReference type="PROSITE" id="PS50112"/>
    </source>
</evidence>
<accession>A0A6I2KS86</accession>
<dbReference type="GO" id="GO:0000155">
    <property type="term" value="F:phosphorelay sensor kinase activity"/>
    <property type="evidence" value="ECO:0007669"/>
    <property type="project" value="InterPro"/>
</dbReference>
<evidence type="ECO:0000313" key="13">
    <source>
        <dbReference type="Proteomes" id="UP000433309"/>
    </source>
</evidence>
<keyword evidence="13" id="KW-1185">Reference proteome</keyword>
<dbReference type="Gene3D" id="3.40.50.2300">
    <property type="match status" value="2"/>
</dbReference>
<dbReference type="InterPro" id="IPR004358">
    <property type="entry name" value="Sig_transdc_His_kin-like_C"/>
</dbReference>
<dbReference type="Pfam" id="PF00072">
    <property type="entry name" value="Response_reg"/>
    <property type="match status" value="2"/>
</dbReference>
<keyword evidence="3 7" id="KW-0597">Phosphoprotein</keyword>
<dbReference type="PROSITE" id="PS50110">
    <property type="entry name" value="RESPONSE_REGULATORY"/>
    <property type="match status" value="2"/>
</dbReference>
<evidence type="ECO:0000256" key="3">
    <source>
        <dbReference type="ARBA" id="ARBA00022553"/>
    </source>
</evidence>
<dbReference type="PRINTS" id="PR00344">
    <property type="entry name" value="BCTRLSENSOR"/>
</dbReference>
<dbReference type="Pfam" id="PF02518">
    <property type="entry name" value="HATPase_c"/>
    <property type="match status" value="1"/>
</dbReference>
<dbReference type="NCBIfam" id="TIGR00229">
    <property type="entry name" value="sensory_box"/>
    <property type="match status" value="1"/>
</dbReference>
<comment type="catalytic activity">
    <reaction evidence="1">
        <text>ATP + protein L-histidine = ADP + protein N-phospho-L-histidine.</text>
        <dbReference type="EC" id="2.7.13.3"/>
    </reaction>
</comment>
<feature type="domain" description="Response regulatory" evidence="9">
    <location>
        <begin position="13"/>
        <end position="130"/>
    </location>
</feature>
<dbReference type="Gene3D" id="1.10.287.130">
    <property type="match status" value="1"/>
</dbReference>
<dbReference type="InterPro" id="IPR003594">
    <property type="entry name" value="HATPase_dom"/>
</dbReference>
<dbReference type="AlphaFoldDB" id="A0A6I2KS86"/>
<evidence type="ECO:0000256" key="1">
    <source>
        <dbReference type="ARBA" id="ARBA00000085"/>
    </source>
</evidence>
<dbReference type="CDD" id="cd00130">
    <property type="entry name" value="PAS"/>
    <property type="match status" value="1"/>
</dbReference>
<dbReference type="Proteomes" id="UP000433309">
    <property type="component" value="Unassembled WGS sequence"/>
</dbReference>
<dbReference type="Pfam" id="PF08447">
    <property type="entry name" value="PAS_3"/>
    <property type="match status" value="1"/>
</dbReference>
<evidence type="ECO:0000259" key="8">
    <source>
        <dbReference type="PROSITE" id="PS50109"/>
    </source>
</evidence>
<dbReference type="SUPFAM" id="SSF55874">
    <property type="entry name" value="ATPase domain of HSP90 chaperone/DNA topoisomerase II/histidine kinase"/>
    <property type="match status" value="1"/>
</dbReference>
<feature type="domain" description="PAS" evidence="10">
    <location>
        <begin position="142"/>
        <end position="215"/>
    </location>
</feature>
<evidence type="ECO:0000259" key="9">
    <source>
        <dbReference type="PROSITE" id="PS50110"/>
    </source>
</evidence>
<comment type="caution">
    <text evidence="12">The sequence shown here is derived from an EMBL/GenBank/DDBJ whole genome shotgun (WGS) entry which is preliminary data.</text>
</comment>
<dbReference type="InterPro" id="IPR005467">
    <property type="entry name" value="His_kinase_dom"/>
</dbReference>
<dbReference type="EMBL" id="WKJK01000001">
    <property type="protein sequence ID" value="MRW88483.1"/>
    <property type="molecule type" value="Genomic_DNA"/>
</dbReference>
<name>A0A6I2KS86_9BURK</name>
<dbReference type="InterPro" id="IPR013655">
    <property type="entry name" value="PAS_fold_3"/>
</dbReference>
<evidence type="ECO:0000313" key="12">
    <source>
        <dbReference type="EMBL" id="MRW88483.1"/>
    </source>
</evidence>
<dbReference type="SUPFAM" id="SSF52172">
    <property type="entry name" value="CheY-like"/>
    <property type="match status" value="2"/>
</dbReference>
<evidence type="ECO:0000256" key="4">
    <source>
        <dbReference type="ARBA" id="ARBA00022679"/>
    </source>
</evidence>
<reference evidence="12 13" key="1">
    <citation type="submission" date="2019-11" db="EMBL/GenBank/DDBJ databases">
        <title>Novel species isolated from a subtropical stream in China.</title>
        <authorList>
            <person name="Lu H."/>
        </authorList>
    </citation>
    <scope>NUCLEOTIDE SEQUENCE [LARGE SCALE GENOMIC DNA]</scope>
    <source>
        <strain evidence="12 13">FT80W</strain>
    </source>
</reference>
<dbReference type="SMART" id="SM00448">
    <property type="entry name" value="REC"/>
    <property type="match status" value="2"/>
</dbReference>
<dbReference type="InterPro" id="IPR000014">
    <property type="entry name" value="PAS"/>
</dbReference>
<dbReference type="InterPro" id="IPR035965">
    <property type="entry name" value="PAS-like_dom_sf"/>
</dbReference>
<organism evidence="12 13">
    <name type="scientific">Duganella guangzhouensis</name>
    <dbReference type="NCBI Taxonomy" id="2666084"/>
    <lineage>
        <taxon>Bacteria</taxon>
        <taxon>Pseudomonadati</taxon>
        <taxon>Pseudomonadota</taxon>
        <taxon>Betaproteobacteria</taxon>
        <taxon>Burkholderiales</taxon>
        <taxon>Oxalobacteraceae</taxon>
        <taxon>Telluria group</taxon>
        <taxon>Duganella</taxon>
    </lineage>
</organism>
<keyword evidence="6" id="KW-0902">Two-component regulatory system</keyword>
<evidence type="ECO:0000256" key="7">
    <source>
        <dbReference type="PROSITE-ProRule" id="PRU00169"/>
    </source>
</evidence>
<dbReference type="PROSITE" id="PS50112">
    <property type="entry name" value="PAS"/>
    <property type="match status" value="1"/>
</dbReference>
<evidence type="ECO:0000259" key="11">
    <source>
        <dbReference type="PROSITE" id="PS50113"/>
    </source>
</evidence>
<feature type="modified residue" description="4-aspartylphosphate" evidence="7">
    <location>
        <position position="62"/>
    </location>
</feature>
<dbReference type="SUPFAM" id="SSF47384">
    <property type="entry name" value="Homodimeric domain of signal transducing histidine kinase"/>
    <property type="match status" value="1"/>
</dbReference>
<evidence type="ECO:0000256" key="2">
    <source>
        <dbReference type="ARBA" id="ARBA00012438"/>
    </source>
</evidence>
<dbReference type="InterPro" id="IPR036890">
    <property type="entry name" value="HATPase_C_sf"/>
</dbReference>
<dbReference type="SMART" id="SM00388">
    <property type="entry name" value="HisKA"/>
    <property type="match status" value="1"/>
</dbReference>
<sequence>MNKDAVMDNSSILILNVDDNDGARYVKTRILQSAGFRVIEAANGTDALEMARKQVPALVLLDVKLPDISGIEVCRRIKADVSTCTVLVLQTSAALIGRDDKIRGLDGGADNYLAAPIEADELIANVNALLRLQRTQMDLRNSEERFRQLTENIDDVFWMFSVGERQLLYASPAYEKLFGLSLAQLQQAPDDWLEAVHPEDRQMVQAGWQSFPQQGHYDQEYRLGQDGAVRWIRDRGFLVRDDQQQPYRIARISSDISQRKDMEALLRQADEHKDDFLATLAHELRNPLSPIRNAVMLMNTAPAEQTEVHQHARDVILRQVGHLTHLVDDLLDVARISQGKLTLRHDDVELRAVVEPALETVKALVESRGHALTVDLPPQPVWLHGDPVRLSQILGNLLHNAAKFTDPGGRIALSVTLPQPDRIRIAVADNGIGITSYNLARIFGMFTQGASTRDRMHDGLGIGLSLVSRLVEMHGGTVLAQSDGIGHGSTFVLEFPLRPPVTASPAAVSVAPAAAARPGAQRLLLVDDNTDSVGVMAELLTLMGHDVATAHNAEDALALARARQPDAILLDLGLPGTDGYTLARMLRAEPAFARTRLIAHTGYGSEQDRERSRLAGFDYHLVKPANFDDLERALQAEH</sequence>
<dbReference type="InterPro" id="IPR036097">
    <property type="entry name" value="HisK_dim/P_sf"/>
</dbReference>
<protein>
    <recommendedName>
        <fullName evidence="2">histidine kinase</fullName>
        <ecNumber evidence="2">2.7.13.3</ecNumber>
    </recommendedName>
</protein>
<gene>
    <name evidence="12" type="ORF">GJ699_00620</name>
</gene>
<feature type="domain" description="Response regulatory" evidence="9">
    <location>
        <begin position="522"/>
        <end position="638"/>
    </location>
</feature>
<dbReference type="PROSITE" id="PS50113">
    <property type="entry name" value="PAC"/>
    <property type="match status" value="1"/>
</dbReference>
<dbReference type="Pfam" id="PF00512">
    <property type="entry name" value="HisKA"/>
    <property type="match status" value="1"/>
</dbReference>
<dbReference type="Gene3D" id="3.30.565.10">
    <property type="entry name" value="Histidine kinase-like ATPase, C-terminal domain"/>
    <property type="match status" value="1"/>
</dbReference>
<feature type="modified residue" description="4-aspartylphosphate" evidence="7">
    <location>
        <position position="571"/>
    </location>
</feature>
<feature type="domain" description="Histidine kinase" evidence="8">
    <location>
        <begin position="279"/>
        <end position="499"/>
    </location>
</feature>
<dbReference type="FunFam" id="1.10.287.130:FF:000001">
    <property type="entry name" value="Two-component sensor histidine kinase"/>
    <property type="match status" value="1"/>
</dbReference>
<dbReference type="SMART" id="SM00091">
    <property type="entry name" value="PAS"/>
    <property type="match status" value="1"/>
</dbReference>
<dbReference type="SMART" id="SM00387">
    <property type="entry name" value="HATPase_c"/>
    <property type="match status" value="1"/>
</dbReference>
<dbReference type="PANTHER" id="PTHR43547:SF2">
    <property type="entry name" value="HYBRID SIGNAL TRANSDUCTION HISTIDINE KINASE C"/>
    <property type="match status" value="1"/>
</dbReference>
<dbReference type="PANTHER" id="PTHR43547">
    <property type="entry name" value="TWO-COMPONENT HISTIDINE KINASE"/>
    <property type="match status" value="1"/>
</dbReference>
<proteinExistence type="predicted"/>
<dbReference type="InterPro" id="IPR011006">
    <property type="entry name" value="CheY-like_superfamily"/>
</dbReference>
<evidence type="ECO:0000256" key="6">
    <source>
        <dbReference type="ARBA" id="ARBA00023012"/>
    </source>
</evidence>
<dbReference type="InterPro" id="IPR001789">
    <property type="entry name" value="Sig_transdc_resp-reg_receiver"/>
</dbReference>
<feature type="domain" description="PAC" evidence="11">
    <location>
        <begin position="215"/>
        <end position="268"/>
    </location>
</feature>
<dbReference type="PROSITE" id="PS50109">
    <property type="entry name" value="HIS_KIN"/>
    <property type="match status" value="1"/>
</dbReference>
<dbReference type="Gene3D" id="3.30.450.20">
    <property type="entry name" value="PAS domain"/>
    <property type="match status" value="1"/>
</dbReference>
<dbReference type="CDD" id="cd00082">
    <property type="entry name" value="HisKA"/>
    <property type="match status" value="1"/>
</dbReference>
<dbReference type="EC" id="2.7.13.3" evidence="2"/>
<dbReference type="SUPFAM" id="SSF55785">
    <property type="entry name" value="PYP-like sensor domain (PAS domain)"/>
    <property type="match status" value="1"/>
</dbReference>
<evidence type="ECO:0000256" key="5">
    <source>
        <dbReference type="ARBA" id="ARBA00022777"/>
    </source>
</evidence>
<dbReference type="CDD" id="cd17580">
    <property type="entry name" value="REC_2_DhkD-like"/>
    <property type="match status" value="1"/>
</dbReference>
<keyword evidence="4" id="KW-0808">Transferase</keyword>